<dbReference type="InterPro" id="IPR001647">
    <property type="entry name" value="HTH_TetR"/>
</dbReference>
<dbReference type="EMBL" id="JAAIRV010000010">
    <property type="protein sequence ID" value="NSI58180.1"/>
    <property type="molecule type" value="Genomic_DNA"/>
</dbReference>
<evidence type="ECO:0000313" key="5">
    <source>
        <dbReference type="EMBL" id="MCB5618303.1"/>
    </source>
</evidence>
<evidence type="ECO:0000259" key="3">
    <source>
        <dbReference type="PROSITE" id="PS50977"/>
    </source>
</evidence>
<dbReference type="Proteomes" id="UP000235093">
    <property type="component" value="Unassembled WGS sequence"/>
</dbReference>
<dbReference type="Proteomes" id="UP001079535">
    <property type="component" value="Unassembled WGS sequence"/>
</dbReference>
<evidence type="ECO:0000313" key="4">
    <source>
        <dbReference type="EMBL" id="MCB5492645.1"/>
    </source>
</evidence>
<dbReference type="Proteomes" id="UP001297370">
    <property type="component" value="Unassembled WGS sequence"/>
</dbReference>
<reference evidence="8" key="8">
    <citation type="submission" date="2023-01" db="EMBL/GenBank/DDBJ databases">
        <title>Human gut microbiome strain richness.</title>
        <authorList>
            <person name="Chen-Liaw A."/>
        </authorList>
    </citation>
    <scope>NUCLEOTIDE SEQUENCE</scope>
    <source>
        <strain evidence="8">1001217st1_A9_1001217B_191108</strain>
    </source>
</reference>
<dbReference type="EMBL" id="JAPZEG010000002">
    <property type="protein sequence ID" value="MDE1202495.1"/>
    <property type="molecule type" value="Genomic_DNA"/>
</dbReference>
<evidence type="ECO:0000313" key="11">
    <source>
        <dbReference type="EMBL" id="NSI58180.1"/>
    </source>
</evidence>
<comment type="caution">
    <text evidence="7">The sequence shown here is derived from an EMBL/GenBank/DDBJ whole genome shotgun (WGS) entry which is preliminary data.</text>
</comment>
<dbReference type="EMBL" id="NIHS01000007">
    <property type="protein sequence ID" value="PLT73401.1"/>
    <property type="molecule type" value="Genomic_DNA"/>
</dbReference>
<evidence type="ECO:0000313" key="16">
    <source>
        <dbReference type="EMBL" id="RGM23196.1"/>
    </source>
</evidence>
<dbReference type="PROSITE" id="PS50977">
    <property type="entry name" value="HTH_TETR_2"/>
    <property type="match status" value="1"/>
</dbReference>
<reference evidence="4" key="5">
    <citation type="submission" date="2021-10" db="EMBL/GenBank/DDBJ databases">
        <title>Collection of gut derived symbiotic bacterial strains cultured from healthy donors.</title>
        <authorList>
            <person name="Lin H."/>
            <person name="Littmann E."/>
            <person name="Claire K."/>
            <person name="Pamer E."/>
        </authorList>
    </citation>
    <scope>NUCLEOTIDE SEQUENCE</scope>
    <source>
        <strain evidence="5">MSK.23.18</strain>
        <strain evidence="4">MSK.23.4</strain>
    </source>
</reference>
<dbReference type="EMBL" id="NIHT01000011">
    <property type="protein sequence ID" value="PLT75391.1"/>
    <property type="molecule type" value="Genomic_DNA"/>
</dbReference>
<dbReference type="EMBL" id="QRIS01000001">
    <property type="protein sequence ID" value="RHG88851.1"/>
    <property type="molecule type" value="Genomic_DNA"/>
</dbReference>
<dbReference type="Proteomes" id="UP001149331">
    <property type="component" value="Unassembled WGS sequence"/>
</dbReference>
<dbReference type="EMBL" id="QSSX01000015">
    <property type="protein sequence ID" value="RGM23196.1"/>
    <property type="molecule type" value="Genomic_DNA"/>
</dbReference>
<evidence type="ECO:0000313" key="12">
    <source>
        <dbReference type="EMBL" id="NSI65411.1"/>
    </source>
</evidence>
<evidence type="ECO:0000313" key="7">
    <source>
        <dbReference type="EMBL" id="MCZ0689813.1"/>
    </source>
</evidence>
<dbReference type="Proteomes" id="UP000234849">
    <property type="component" value="Unassembled WGS sequence"/>
</dbReference>
<evidence type="ECO:0000313" key="13">
    <source>
        <dbReference type="EMBL" id="PLT55278.1"/>
    </source>
</evidence>
<evidence type="ECO:0000313" key="25">
    <source>
        <dbReference type="Proteomes" id="UP000235093"/>
    </source>
</evidence>
<dbReference type="Proteomes" id="UP000283992">
    <property type="component" value="Unassembled WGS sequence"/>
</dbReference>
<dbReference type="EMBL" id="JAJBNC010000003">
    <property type="protein sequence ID" value="MCB5492645.1"/>
    <property type="molecule type" value="Genomic_DNA"/>
</dbReference>
<dbReference type="PANTHER" id="PTHR43479">
    <property type="entry name" value="ACREF/ENVCD OPERON REPRESSOR-RELATED"/>
    <property type="match status" value="1"/>
</dbReference>
<dbReference type="Proteomes" id="UP001211731">
    <property type="component" value="Unassembled WGS sequence"/>
</dbReference>
<dbReference type="Proteomes" id="UP000283834">
    <property type="component" value="Unassembled WGS sequence"/>
</dbReference>
<dbReference type="SUPFAM" id="SSF46689">
    <property type="entry name" value="Homeodomain-like"/>
    <property type="match status" value="1"/>
</dbReference>
<dbReference type="EMBL" id="JAJBOM010000003">
    <property type="protein sequence ID" value="MCB5618303.1"/>
    <property type="molecule type" value="Genomic_DNA"/>
</dbReference>
<sequence>MEDRRVIKTKKNLKATLIEMMGEISFEQISITELCKRAEISRITFYAHYSDKYALADDIFSDMLQIGTDIYRTKQEKENPGNDLVMGYCNMLNSILEVYYDCFAFFQYTSPQKNPYLASAFYTIVLETIENHTNKIRQNVEVKYSPKKIAGFLCFGMLGFINEAHGEKTSIEEIKREANQLLRDILQSGVLVK</sequence>
<evidence type="ECO:0000313" key="9">
    <source>
        <dbReference type="EMBL" id="MDE1202495.1"/>
    </source>
</evidence>
<evidence type="ECO:0000313" key="31">
    <source>
        <dbReference type="Proteomes" id="UP000285697"/>
    </source>
</evidence>
<dbReference type="PANTHER" id="PTHR43479:SF7">
    <property type="entry name" value="TETR-FAMILY TRANSCRIPTIONAL REGULATOR"/>
    <property type="match status" value="1"/>
</dbReference>
<dbReference type="EMBL" id="QRLN01000007">
    <property type="protein sequence ID" value="RHJ13028.1"/>
    <property type="molecule type" value="Genomic_DNA"/>
</dbReference>
<dbReference type="EMBL" id="JAAIRM010000003">
    <property type="protein sequence ID" value="NSI18316.1"/>
    <property type="molecule type" value="Genomic_DNA"/>
</dbReference>
<protein>
    <submittedName>
        <fullName evidence="7">TetR/AcrR family transcriptional regulator</fullName>
    </submittedName>
</protein>
<dbReference type="GeneID" id="57432880"/>
<dbReference type="EMBL" id="QRIA01000006">
    <property type="protein sequence ID" value="RHG20539.1"/>
    <property type="molecule type" value="Genomic_DNA"/>
</dbReference>
<evidence type="ECO:0000313" key="26">
    <source>
        <dbReference type="Proteomes" id="UP000260808"/>
    </source>
</evidence>
<evidence type="ECO:0000313" key="15">
    <source>
        <dbReference type="EMBL" id="PLT75391.1"/>
    </source>
</evidence>
<proteinExistence type="predicted"/>
<reference evidence="23 24" key="1">
    <citation type="journal article" date="2017" name="Genome Med.">
        <title>A novel Ruminococcus gnavus clade enriched in inflammatory bowel disease patients.</title>
        <authorList>
            <person name="Hall A.B."/>
            <person name="Yassour M."/>
            <person name="Sauk J."/>
            <person name="Garner A."/>
            <person name="Jiang X."/>
            <person name="Arthur T."/>
            <person name="Lagoudas G.K."/>
            <person name="Vatanen T."/>
            <person name="Fornelos N."/>
            <person name="Wilson R."/>
            <person name="Bertha M."/>
            <person name="Cohen M."/>
            <person name="Garber J."/>
            <person name="Khalili H."/>
            <person name="Gevers D."/>
            <person name="Ananthakrishnan A.N."/>
            <person name="Kugathasan S."/>
            <person name="Lander E.S."/>
            <person name="Blainey P."/>
            <person name="Vlamakis H."/>
            <person name="Xavier R.J."/>
            <person name="Huttenhower C."/>
        </authorList>
    </citation>
    <scope>NUCLEOTIDE SEQUENCE [LARGE SCALE GENOMIC DNA]</scope>
    <source>
        <strain evidence="13 23">RJX1118</strain>
        <strain evidence="14 24">RJX1124</strain>
        <strain evidence="15 25">RJX1125</strain>
    </source>
</reference>
<evidence type="ECO:0000313" key="21">
    <source>
        <dbReference type="EMBL" id="RHG88851.1"/>
    </source>
</evidence>
<evidence type="ECO:0000313" key="19">
    <source>
        <dbReference type="EMBL" id="RHD05148.1"/>
    </source>
</evidence>
<dbReference type="EMBL" id="JAQMLR010000001">
    <property type="protein sequence ID" value="MDB8737456.1"/>
    <property type="molecule type" value="Genomic_DNA"/>
</dbReference>
<accession>A0A2N5NTW5</accession>
<evidence type="ECO:0000313" key="6">
    <source>
        <dbReference type="EMBL" id="MCZ0668318.1"/>
    </source>
</evidence>
<dbReference type="Proteomes" id="UP000286137">
    <property type="component" value="Unassembled WGS sequence"/>
</dbReference>
<dbReference type="EMBL" id="QRWQ01000009">
    <property type="protein sequence ID" value="RGT38097.1"/>
    <property type="molecule type" value="Genomic_DNA"/>
</dbReference>
<reference evidence="10" key="3">
    <citation type="journal article" date="2020" name="Cell Host Microbe">
        <title>Functional and Genomic Variation between Human-Derived Isolates of Lachnospiraceae Reveals Inter- and Intra-Species Diversity.</title>
        <authorList>
            <person name="Sorbara M.T."/>
            <person name="Littmann E.R."/>
            <person name="Fontana E."/>
            <person name="Moody T.U."/>
            <person name="Kohout C.E."/>
            <person name="Gjonbalaj M."/>
            <person name="Eaton V."/>
            <person name="Seok R."/>
            <person name="Leiner I.M."/>
            <person name="Pamer E.G."/>
        </authorList>
    </citation>
    <scope>NUCLEOTIDE SEQUENCE</scope>
    <source>
        <strain evidence="12">MSK.11.9</strain>
        <strain evidence="11">MSK.15.32</strain>
        <strain evidence="10">MSK.22.53</strain>
    </source>
</reference>
<dbReference type="GO" id="GO:0003677">
    <property type="term" value="F:DNA binding"/>
    <property type="evidence" value="ECO:0007669"/>
    <property type="project" value="UniProtKB-UniRule"/>
</dbReference>
<evidence type="ECO:0000256" key="1">
    <source>
        <dbReference type="ARBA" id="ARBA00023125"/>
    </source>
</evidence>
<organism evidence="7 33">
    <name type="scientific">Mediterraneibacter gnavus</name>
    <name type="common">Ruminococcus gnavus</name>
    <dbReference type="NCBI Taxonomy" id="33038"/>
    <lineage>
        <taxon>Bacteria</taxon>
        <taxon>Bacillati</taxon>
        <taxon>Bacillota</taxon>
        <taxon>Clostridia</taxon>
        <taxon>Lachnospirales</taxon>
        <taxon>Lachnospiraceae</taxon>
        <taxon>Mediterraneibacter</taxon>
    </lineage>
</organism>
<dbReference type="Proteomes" id="UP001297422">
    <property type="component" value="Unassembled WGS sequence"/>
</dbReference>
<evidence type="ECO:0000313" key="18">
    <source>
        <dbReference type="EMBL" id="RGT38097.1"/>
    </source>
</evidence>
<evidence type="ECO:0000313" key="8">
    <source>
        <dbReference type="EMBL" id="MDB8737456.1"/>
    </source>
</evidence>
<reference evidence="9" key="7">
    <citation type="submission" date="2022-12" db="EMBL/GenBank/DDBJ databases">
        <title>Genome of R. gnavus strain RSHDN_120.</title>
        <authorList>
            <person name="Abdugheni R."/>
        </authorList>
    </citation>
    <scope>NUCLEOTIDE SEQUENCE</scope>
    <source>
        <strain evidence="9">RSHDN_120</strain>
    </source>
</reference>
<evidence type="ECO:0000313" key="17">
    <source>
        <dbReference type="EMBL" id="RGQ64921.1"/>
    </source>
</evidence>
<dbReference type="EMBL" id="NIHM01000009">
    <property type="protein sequence ID" value="PLT55278.1"/>
    <property type="molecule type" value="Genomic_DNA"/>
</dbReference>
<dbReference type="EMBL" id="JAPRBD010000006">
    <property type="protein sequence ID" value="MCZ0689813.1"/>
    <property type="molecule type" value="Genomic_DNA"/>
</dbReference>
<dbReference type="Proteomes" id="UP000234891">
    <property type="component" value="Unassembled WGS sequence"/>
</dbReference>
<dbReference type="Proteomes" id="UP000285697">
    <property type="component" value="Unassembled WGS sequence"/>
</dbReference>
<dbReference type="Proteomes" id="UP001296643">
    <property type="component" value="Unassembled WGS sequence"/>
</dbReference>
<dbReference type="RefSeq" id="WP_004842944.1">
    <property type="nucleotide sequence ID" value="NZ_AP031446.1"/>
</dbReference>
<gene>
    <name evidence="13" type="ORF">CDL18_08240</name>
    <name evidence="15" type="ORF">CDL23_08310</name>
    <name evidence="14" type="ORF">CDL26_05450</name>
    <name evidence="22" type="ORF">DW142_07140</name>
    <name evidence="21" type="ORF">DW243_00465</name>
    <name evidence="20" type="ORF">DW270_06240</name>
    <name evidence="19" type="ORF">DW812_11105</name>
    <name evidence="18" type="ORF">DWX36_10545</name>
    <name evidence="17" type="ORF">DWY88_12890</name>
    <name evidence="16" type="ORF">DXC31_07915</name>
    <name evidence="10" type="ORF">G4958_02865</name>
    <name evidence="12" type="ORF">G4981_09040</name>
    <name evidence="11" type="ORF">G4993_07150</name>
    <name evidence="5" type="ORF">LIQ08_03880</name>
    <name evidence="4" type="ORF">LIQ10_02670</name>
    <name evidence="9" type="ORF">O4N78_02705</name>
    <name evidence="7" type="ORF">OZZ16_07760</name>
    <name evidence="6" type="ORF">OZZ17_12315</name>
    <name evidence="8" type="ORF">PNU63_01380</name>
</gene>
<reference evidence="26 27" key="2">
    <citation type="submission" date="2018-08" db="EMBL/GenBank/DDBJ databases">
        <title>A genome reference for cultivated species of the human gut microbiota.</title>
        <authorList>
            <person name="Zou Y."/>
            <person name="Xue W."/>
            <person name="Luo G."/>
        </authorList>
    </citation>
    <scope>NUCLEOTIDE SEQUENCE [LARGE SCALE GENOMIC DNA]</scope>
    <source>
        <strain evidence="18 27">AF19-16AC</strain>
        <strain evidence="17 32">AF27-4BH</strain>
        <strain evidence="22 29">AM12-54</strain>
        <strain evidence="21 28">AM21-18</strain>
        <strain evidence="20 31">AM22-7AC</strain>
        <strain evidence="19 30">AM32-6</strain>
        <strain evidence="16 26">TF01-20-2</strain>
    </source>
</reference>
<dbReference type="InterPro" id="IPR050624">
    <property type="entry name" value="HTH-type_Tx_Regulator"/>
</dbReference>
<dbReference type="Proteomes" id="UP001076974">
    <property type="component" value="Unassembled WGS sequence"/>
</dbReference>
<dbReference type="Proteomes" id="UP001296581">
    <property type="component" value="Unassembled WGS sequence"/>
</dbReference>
<reference evidence="10" key="4">
    <citation type="submission" date="2020-02" db="EMBL/GenBank/DDBJ databases">
        <authorList>
            <person name="Littmann E."/>
            <person name="Sorbara M."/>
        </authorList>
    </citation>
    <scope>NUCLEOTIDE SEQUENCE</scope>
    <source>
        <strain evidence="12">MSK.11.9</strain>
        <strain evidence="11">MSK.15.32</strain>
        <strain evidence="10">MSK.22.53</strain>
    </source>
</reference>
<evidence type="ECO:0000313" key="14">
    <source>
        <dbReference type="EMBL" id="PLT73401.1"/>
    </source>
</evidence>
<evidence type="ECO:0000313" key="27">
    <source>
        <dbReference type="Proteomes" id="UP000283834"/>
    </source>
</evidence>
<dbReference type="AlphaFoldDB" id="A0A2N5NTW5"/>
<evidence type="ECO:0000313" key="23">
    <source>
        <dbReference type="Proteomes" id="UP000234849"/>
    </source>
</evidence>
<evidence type="ECO:0000313" key="33">
    <source>
        <dbReference type="Proteomes" id="UP001076974"/>
    </source>
</evidence>
<dbReference type="EMBL" id="JAAIRY010000013">
    <property type="protein sequence ID" value="NSI65411.1"/>
    <property type="molecule type" value="Genomic_DNA"/>
</dbReference>
<dbReference type="Proteomes" id="UP000260808">
    <property type="component" value="Unassembled WGS sequence"/>
</dbReference>
<evidence type="ECO:0000313" key="29">
    <source>
        <dbReference type="Proteomes" id="UP000283992"/>
    </source>
</evidence>
<dbReference type="InterPro" id="IPR009057">
    <property type="entry name" value="Homeodomain-like_sf"/>
</dbReference>
<evidence type="ECO:0000313" key="32">
    <source>
        <dbReference type="Proteomes" id="UP000286137"/>
    </source>
</evidence>
<dbReference type="STRING" id="33038.GCA_900067245_03292"/>
<evidence type="ECO:0000256" key="2">
    <source>
        <dbReference type="PROSITE-ProRule" id="PRU00335"/>
    </source>
</evidence>
<evidence type="ECO:0000313" key="20">
    <source>
        <dbReference type="EMBL" id="RHG20539.1"/>
    </source>
</evidence>
<dbReference type="Gene3D" id="1.10.357.10">
    <property type="entry name" value="Tetracycline Repressor, domain 2"/>
    <property type="match status" value="1"/>
</dbReference>
<feature type="DNA-binding region" description="H-T-H motif" evidence="2">
    <location>
        <begin position="30"/>
        <end position="49"/>
    </location>
</feature>
<evidence type="ECO:0000313" key="24">
    <source>
        <dbReference type="Proteomes" id="UP000234891"/>
    </source>
</evidence>
<dbReference type="Proteomes" id="UP000283981">
    <property type="component" value="Unassembled WGS sequence"/>
</dbReference>
<evidence type="ECO:0000313" key="30">
    <source>
        <dbReference type="Proteomes" id="UP000284472"/>
    </source>
</evidence>
<feature type="domain" description="HTH tetR-type" evidence="3">
    <location>
        <begin position="7"/>
        <end position="67"/>
    </location>
</feature>
<evidence type="ECO:0000313" key="22">
    <source>
        <dbReference type="EMBL" id="RHJ13028.1"/>
    </source>
</evidence>
<name>A0A2N5NTW5_MEDGN</name>
<dbReference type="Proteomes" id="UP001296580">
    <property type="component" value="Unassembled WGS sequence"/>
</dbReference>
<dbReference type="EMBL" id="JAPRAY010000016">
    <property type="protein sequence ID" value="MCZ0668318.1"/>
    <property type="molecule type" value="Genomic_DNA"/>
</dbReference>
<keyword evidence="1 2" id="KW-0238">DNA-binding</keyword>
<evidence type="ECO:0000313" key="10">
    <source>
        <dbReference type="EMBL" id="NSI18316.1"/>
    </source>
</evidence>
<dbReference type="EMBL" id="QRTJ01000029">
    <property type="protein sequence ID" value="RGQ64921.1"/>
    <property type="molecule type" value="Genomic_DNA"/>
</dbReference>
<dbReference type="Proteomes" id="UP000284472">
    <property type="component" value="Unassembled WGS sequence"/>
</dbReference>
<evidence type="ECO:0000313" key="28">
    <source>
        <dbReference type="Proteomes" id="UP000283981"/>
    </source>
</evidence>
<dbReference type="EMBL" id="QSIR01000016">
    <property type="protein sequence ID" value="RHD05148.1"/>
    <property type="molecule type" value="Genomic_DNA"/>
</dbReference>
<reference evidence="7" key="6">
    <citation type="submission" date="2022-11" db="EMBL/GenBank/DDBJ databases">
        <title>Temperate bacteriophages infecting mucin-degrading bacterium Ruminococcus gnavus from the human gut.</title>
        <authorList>
            <person name="Buttimer C."/>
        </authorList>
    </citation>
    <scope>NUCLEOTIDE SEQUENCE</scope>
    <source>
        <strain evidence="6">CCUG 49994</strain>
        <strain evidence="7">CCUG 52279</strain>
    </source>
</reference>